<dbReference type="Proteomes" id="UP001596171">
    <property type="component" value="Unassembled WGS sequence"/>
</dbReference>
<reference evidence="3" key="1">
    <citation type="journal article" date="2019" name="Int. J. Syst. Evol. Microbiol.">
        <title>The Global Catalogue of Microorganisms (GCM) 10K type strain sequencing project: providing services to taxonomists for standard genome sequencing and annotation.</title>
        <authorList>
            <consortium name="The Broad Institute Genomics Platform"/>
            <consortium name="The Broad Institute Genome Sequencing Center for Infectious Disease"/>
            <person name="Wu L."/>
            <person name="Ma J."/>
        </authorList>
    </citation>
    <scope>NUCLEOTIDE SEQUENCE [LARGE SCALE GENOMIC DNA]</scope>
    <source>
        <strain evidence="3">CCM 8930</strain>
    </source>
</reference>
<evidence type="ECO:0000313" key="3">
    <source>
        <dbReference type="Proteomes" id="UP001596171"/>
    </source>
</evidence>
<dbReference type="SMART" id="SM00855">
    <property type="entry name" value="PGAM"/>
    <property type="match status" value="1"/>
</dbReference>
<protein>
    <submittedName>
        <fullName evidence="2">Histidine phosphatase family protein</fullName>
    </submittedName>
</protein>
<dbReference type="SUPFAM" id="SSF53254">
    <property type="entry name" value="Phosphoglycerate mutase-like"/>
    <property type="match status" value="1"/>
</dbReference>
<proteinExistence type="predicted"/>
<dbReference type="Pfam" id="PF00300">
    <property type="entry name" value="His_Phos_1"/>
    <property type="match status" value="1"/>
</dbReference>
<organism evidence="2 3">
    <name type="scientific">Lactiplantibacillus nangangensis</name>
    <dbReference type="NCBI Taxonomy" id="2559917"/>
    <lineage>
        <taxon>Bacteria</taxon>
        <taxon>Bacillati</taxon>
        <taxon>Bacillota</taxon>
        <taxon>Bacilli</taxon>
        <taxon>Lactobacillales</taxon>
        <taxon>Lactobacillaceae</taxon>
        <taxon>Lactiplantibacillus</taxon>
    </lineage>
</organism>
<dbReference type="EMBL" id="JBHSSE010000028">
    <property type="protein sequence ID" value="MFC6202844.1"/>
    <property type="molecule type" value="Genomic_DNA"/>
</dbReference>
<dbReference type="InterPro" id="IPR051695">
    <property type="entry name" value="Phosphoglycerate_Mutase"/>
</dbReference>
<dbReference type="Gene3D" id="3.40.50.1240">
    <property type="entry name" value="Phosphoglycerate mutase-like"/>
    <property type="match status" value="1"/>
</dbReference>
<dbReference type="InterPro" id="IPR013078">
    <property type="entry name" value="His_Pase_superF_clade-1"/>
</dbReference>
<evidence type="ECO:0000256" key="1">
    <source>
        <dbReference type="ARBA" id="ARBA00022801"/>
    </source>
</evidence>
<keyword evidence="1" id="KW-0378">Hydrolase</keyword>
<accession>A0ABW1SN77</accession>
<dbReference type="PANTHER" id="PTHR46517">
    <property type="entry name" value="FRUCTOSE-2,6-BISPHOSPHATASE TIGAR"/>
    <property type="match status" value="1"/>
</dbReference>
<dbReference type="InterPro" id="IPR029033">
    <property type="entry name" value="His_PPase_superfam"/>
</dbReference>
<dbReference type="PANTHER" id="PTHR46517:SF1">
    <property type="entry name" value="FRUCTOSE-2,6-BISPHOSPHATASE TIGAR"/>
    <property type="match status" value="1"/>
</dbReference>
<name>A0ABW1SN77_9LACO</name>
<dbReference type="RefSeq" id="WP_137616037.1">
    <property type="nucleotide sequence ID" value="NZ_BJDI01000006.1"/>
</dbReference>
<evidence type="ECO:0000313" key="2">
    <source>
        <dbReference type="EMBL" id="MFC6202844.1"/>
    </source>
</evidence>
<dbReference type="CDD" id="cd07067">
    <property type="entry name" value="HP_PGM_like"/>
    <property type="match status" value="1"/>
</dbReference>
<comment type="caution">
    <text evidence="2">The sequence shown here is derived from an EMBL/GenBank/DDBJ whole genome shotgun (WGS) entry which is preliminary data.</text>
</comment>
<gene>
    <name evidence="2" type="ORF">ACFP1L_13305</name>
</gene>
<keyword evidence="3" id="KW-1185">Reference proteome</keyword>
<sequence length="209" mass="22408">MKTITLYLAVTGTTYFDQLDRFQGWSGTPLTPAGQQASQTLGQQLATVKFDTAFASDTSRGVQTGRAILAAQAGPLKLQTKAALRAPFYGGFEGLERSAVWSGFATKLGYPTVAAFEADQTPTEIQNLIHDHDVDSLAESGAEFWQRYQAGLAKIVAATPDQGRALIVVDPAVLRKLRFDLTGQLATDEQVAASTVTIVDKAGDKLTLR</sequence>